<evidence type="ECO:0000256" key="2">
    <source>
        <dbReference type="SAM" id="SignalP"/>
    </source>
</evidence>
<sequence>MISTPRRTWILAVAGVIASVNVAHAATTDELEARLDRMEQMLQQTRSELQEQKQATANAQREAAAARRTAQATQTSNRKQVVSSAEPDAKMPAKTSPKTPADEPIGTFHIGENTTAKIGGYIKADTNYSHYENGDVGKRNELFYTVGGIPVGPDSDKSTDSTQFTAQQTRLHLTTLTKLGGHKIKGYIETDFYGDQAEGQDRVVNDYSPRLRHAYIELDDTWLFGQTWTNFMDMKAYPETLDFIGPTEGQVFVRQAQIRYTKGGFSAALENPETTFEFDSLPDERVTQPTNSDHYPELTLDYTDTGDYGHFSVGALAKTVSSDGDFDVDGLRNTNDKAFGYGLRLSGSFNLTEQGDAFLYQGYYGDGIGRYVAIGAVPAGYINDSGNVETIRAYGGYLDYRHYWSKTWRSNLVLGGMGVDNPRELRNSLITKQAASVHANLLWNPVDPLTLGGEYLYAQREVENGFDGNFNRVQFSAKYDF</sequence>
<dbReference type="OrthoDB" id="190887at2"/>
<proteinExistence type="predicted"/>
<dbReference type="AlphaFoldDB" id="A0A423PKJ2"/>
<evidence type="ECO:0000313" key="3">
    <source>
        <dbReference type="EMBL" id="ROO26126.1"/>
    </source>
</evidence>
<keyword evidence="4" id="KW-1185">Reference proteome</keyword>
<dbReference type="InParanoid" id="A0A423PKJ2"/>
<evidence type="ECO:0000256" key="1">
    <source>
        <dbReference type="SAM" id="MobiDB-lite"/>
    </source>
</evidence>
<dbReference type="RefSeq" id="WP_123658791.1">
    <property type="nucleotide sequence ID" value="NZ_AYKG01000037.1"/>
</dbReference>
<accession>A0A423PKJ2</accession>
<gene>
    <name evidence="3" type="ORF">SAJA_11540</name>
</gene>
<feature type="compositionally biased region" description="Low complexity" evidence="1">
    <location>
        <begin position="54"/>
        <end position="75"/>
    </location>
</feature>
<organism evidence="3 4">
    <name type="scientific">Salinisphaera japonica YTM-1</name>
    <dbReference type="NCBI Taxonomy" id="1209778"/>
    <lineage>
        <taxon>Bacteria</taxon>
        <taxon>Pseudomonadati</taxon>
        <taxon>Pseudomonadota</taxon>
        <taxon>Gammaproteobacteria</taxon>
        <taxon>Salinisphaerales</taxon>
        <taxon>Salinisphaeraceae</taxon>
        <taxon>Salinisphaera</taxon>
    </lineage>
</organism>
<feature type="chain" id="PRO_5019206334" evidence="2">
    <location>
        <begin position="26"/>
        <end position="481"/>
    </location>
</feature>
<dbReference type="Pfam" id="PF19577">
    <property type="entry name" value="DcaP"/>
    <property type="match status" value="1"/>
</dbReference>
<dbReference type="InterPro" id="IPR045748">
    <property type="entry name" value="DcaP"/>
</dbReference>
<reference evidence="3 4" key="1">
    <citation type="submission" date="2013-10" db="EMBL/GenBank/DDBJ databases">
        <title>Salinisphaera japonica YTM-1 Genome Sequencing.</title>
        <authorList>
            <person name="Lai Q."/>
            <person name="Li C."/>
            <person name="Shao Z."/>
        </authorList>
    </citation>
    <scope>NUCLEOTIDE SEQUENCE [LARGE SCALE GENOMIC DNA]</scope>
    <source>
        <strain evidence="3 4">YTM-1</strain>
    </source>
</reference>
<protein>
    <submittedName>
        <fullName evidence="3">Porin</fullName>
    </submittedName>
</protein>
<dbReference type="Proteomes" id="UP000285310">
    <property type="component" value="Unassembled WGS sequence"/>
</dbReference>
<dbReference type="SUPFAM" id="SSF56935">
    <property type="entry name" value="Porins"/>
    <property type="match status" value="1"/>
</dbReference>
<dbReference type="EMBL" id="AYKG01000037">
    <property type="protein sequence ID" value="ROO26126.1"/>
    <property type="molecule type" value="Genomic_DNA"/>
</dbReference>
<comment type="caution">
    <text evidence="3">The sequence shown here is derived from an EMBL/GenBank/DDBJ whole genome shotgun (WGS) entry which is preliminary data.</text>
</comment>
<feature type="signal peptide" evidence="2">
    <location>
        <begin position="1"/>
        <end position="25"/>
    </location>
</feature>
<name>A0A423PKJ2_9GAMM</name>
<keyword evidence="2" id="KW-0732">Signal</keyword>
<evidence type="ECO:0000313" key="4">
    <source>
        <dbReference type="Proteomes" id="UP000285310"/>
    </source>
</evidence>
<feature type="region of interest" description="Disordered" evidence="1">
    <location>
        <begin position="48"/>
        <end position="108"/>
    </location>
</feature>